<organism evidence="8 9">
    <name type="scientific">Coilia grayii</name>
    <name type="common">Gray's grenadier anchovy</name>
    <dbReference type="NCBI Taxonomy" id="363190"/>
    <lineage>
        <taxon>Eukaryota</taxon>
        <taxon>Metazoa</taxon>
        <taxon>Chordata</taxon>
        <taxon>Craniata</taxon>
        <taxon>Vertebrata</taxon>
        <taxon>Euteleostomi</taxon>
        <taxon>Actinopterygii</taxon>
        <taxon>Neopterygii</taxon>
        <taxon>Teleostei</taxon>
        <taxon>Clupei</taxon>
        <taxon>Clupeiformes</taxon>
        <taxon>Clupeoidei</taxon>
        <taxon>Engraulidae</taxon>
        <taxon>Coilinae</taxon>
        <taxon>Coilia</taxon>
    </lineage>
</organism>
<name>A0ABD1K0W2_9TELE</name>
<evidence type="ECO:0000256" key="3">
    <source>
        <dbReference type="ARBA" id="ARBA00022722"/>
    </source>
</evidence>
<sequence length="287" mass="32195">MSVVDEFVKNPSVDILSRCTKEKLSQIAEHYSVNITSDDKKLRDRLLKAVVSGLIEKQILPAHAEAPVVSPVPFTPAASRNPFKEYAPEERKLLLEAARSRVERENRNELEKEVEIKKSSASSFCSCCCSGDRGRRSLSTTDGAEIAISAPSLSKPDGAANVSNHPLSAPTAGELLSLKWMQVRQEQVLSFSRRGLMGLITPFVYFSEKFLKHQLNYSTIEKEALALLLALHHFEVYVGSSSAPVIVFPDHNPLVFLSRMKNTNQRIMRWFLYLQGFNLDLRYKRGG</sequence>
<keyword evidence="3" id="KW-0540">Nuclease</keyword>
<dbReference type="EMBL" id="JBHFQA010000010">
    <property type="protein sequence ID" value="KAL2092750.1"/>
    <property type="molecule type" value="Genomic_DNA"/>
</dbReference>
<dbReference type="GO" id="GO:0016787">
    <property type="term" value="F:hydrolase activity"/>
    <property type="evidence" value="ECO:0007669"/>
    <property type="project" value="UniProtKB-KW"/>
</dbReference>
<evidence type="ECO:0000256" key="4">
    <source>
        <dbReference type="ARBA" id="ARBA00022759"/>
    </source>
</evidence>
<evidence type="ECO:0000256" key="6">
    <source>
        <dbReference type="ARBA" id="ARBA00022918"/>
    </source>
</evidence>
<accession>A0ABD1K0W2</accession>
<dbReference type="GO" id="GO:0004519">
    <property type="term" value="F:endonuclease activity"/>
    <property type="evidence" value="ECO:0007669"/>
    <property type="project" value="UniProtKB-KW"/>
</dbReference>
<protein>
    <recommendedName>
        <fullName evidence="7">Reverse transcriptase RNase H-like domain-containing protein</fullName>
    </recommendedName>
</protein>
<evidence type="ECO:0000256" key="2">
    <source>
        <dbReference type="ARBA" id="ARBA00022695"/>
    </source>
</evidence>
<evidence type="ECO:0000259" key="7">
    <source>
        <dbReference type="Pfam" id="PF17917"/>
    </source>
</evidence>
<keyword evidence="4" id="KW-0255">Endonuclease</keyword>
<reference evidence="8 9" key="1">
    <citation type="submission" date="2024-09" db="EMBL/GenBank/DDBJ databases">
        <title>A chromosome-level genome assembly of Gray's grenadier anchovy, Coilia grayii.</title>
        <authorList>
            <person name="Fu Z."/>
        </authorList>
    </citation>
    <scope>NUCLEOTIDE SEQUENCE [LARGE SCALE GENOMIC DNA]</scope>
    <source>
        <strain evidence="8">G4</strain>
        <tissue evidence="8">Muscle</tissue>
    </source>
</reference>
<dbReference type="AlphaFoldDB" id="A0ABD1K0W2"/>
<keyword evidence="9" id="KW-1185">Reference proteome</keyword>
<proteinExistence type="predicted"/>
<comment type="caution">
    <text evidence="8">The sequence shown here is derived from an EMBL/GenBank/DDBJ whole genome shotgun (WGS) entry which is preliminary data.</text>
</comment>
<keyword evidence="2" id="KW-0548">Nucleotidyltransferase</keyword>
<dbReference type="PANTHER" id="PTHR34072:SF52">
    <property type="entry name" value="RIBONUCLEASE H"/>
    <property type="match status" value="1"/>
</dbReference>
<evidence type="ECO:0000256" key="1">
    <source>
        <dbReference type="ARBA" id="ARBA00022679"/>
    </source>
</evidence>
<dbReference type="InterPro" id="IPR041373">
    <property type="entry name" value="RT_RNaseH"/>
</dbReference>
<feature type="domain" description="Reverse transcriptase RNase H-like" evidence="7">
    <location>
        <begin position="201"/>
        <end position="277"/>
    </location>
</feature>
<gene>
    <name evidence="8" type="ORF">ACEWY4_012548</name>
</gene>
<dbReference type="GO" id="GO:0003964">
    <property type="term" value="F:RNA-directed DNA polymerase activity"/>
    <property type="evidence" value="ECO:0007669"/>
    <property type="project" value="UniProtKB-KW"/>
</dbReference>
<evidence type="ECO:0000313" key="9">
    <source>
        <dbReference type="Proteomes" id="UP001591681"/>
    </source>
</evidence>
<keyword evidence="6" id="KW-0695">RNA-directed DNA polymerase</keyword>
<keyword evidence="5" id="KW-0378">Hydrolase</keyword>
<keyword evidence="1" id="KW-0808">Transferase</keyword>
<dbReference type="SUPFAM" id="SSF56672">
    <property type="entry name" value="DNA/RNA polymerases"/>
    <property type="match status" value="1"/>
</dbReference>
<evidence type="ECO:0000313" key="8">
    <source>
        <dbReference type="EMBL" id="KAL2092750.1"/>
    </source>
</evidence>
<dbReference type="Pfam" id="PF17917">
    <property type="entry name" value="RT_RNaseH"/>
    <property type="match status" value="1"/>
</dbReference>
<dbReference type="PANTHER" id="PTHR34072">
    <property type="entry name" value="ENZYMATIC POLYPROTEIN-RELATED"/>
    <property type="match status" value="1"/>
</dbReference>
<dbReference type="Proteomes" id="UP001591681">
    <property type="component" value="Unassembled WGS sequence"/>
</dbReference>
<dbReference type="InterPro" id="IPR043502">
    <property type="entry name" value="DNA/RNA_pol_sf"/>
</dbReference>
<evidence type="ECO:0000256" key="5">
    <source>
        <dbReference type="ARBA" id="ARBA00022801"/>
    </source>
</evidence>